<evidence type="ECO:0000256" key="1">
    <source>
        <dbReference type="ARBA" id="ARBA00022729"/>
    </source>
</evidence>
<dbReference type="InterPro" id="IPR011489">
    <property type="entry name" value="EMI_domain"/>
</dbReference>
<dbReference type="EMBL" id="JACMRX010000003">
    <property type="protein sequence ID" value="KAF7992838.1"/>
    <property type="molecule type" value="Genomic_DNA"/>
</dbReference>
<comment type="caution">
    <text evidence="5">The sequence shown here is derived from an EMBL/GenBank/DDBJ whole genome shotgun (WGS) entry which is preliminary data.</text>
</comment>
<gene>
    <name evidence="5" type="ORF">HCN44_005182</name>
</gene>
<evidence type="ECO:0000259" key="4">
    <source>
        <dbReference type="PROSITE" id="PS51041"/>
    </source>
</evidence>
<dbReference type="PROSITE" id="PS01186">
    <property type="entry name" value="EGF_2"/>
    <property type="match status" value="1"/>
</dbReference>
<reference evidence="5 6" key="1">
    <citation type="submission" date="2020-08" db="EMBL/GenBank/DDBJ databases">
        <title>Aphidius gifuensis genome sequencing and assembly.</title>
        <authorList>
            <person name="Du Z."/>
        </authorList>
    </citation>
    <scope>NUCLEOTIDE SEQUENCE [LARGE SCALE GENOMIC DNA]</scope>
    <source>
        <strain evidence="5">YNYX2018</strain>
        <tissue evidence="5">Adults</tissue>
    </source>
</reference>
<dbReference type="PROSITE" id="PS00022">
    <property type="entry name" value="EGF_1"/>
    <property type="match status" value="1"/>
</dbReference>
<keyword evidence="3" id="KW-0812">Transmembrane</keyword>
<keyword evidence="3" id="KW-0472">Membrane</keyword>
<organism evidence="5 6">
    <name type="scientific">Aphidius gifuensis</name>
    <name type="common">Parasitoid wasp</name>
    <dbReference type="NCBI Taxonomy" id="684658"/>
    <lineage>
        <taxon>Eukaryota</taxon>
        <taxon>Metazoa</taxon>
        <taxon>Ecdysozoa</taxon>
        <taxon>Arthropoda</taxon>
        <taxon>Hexapoda</taxon>
        <taxon>Insecta</taxon>
        <taxon>Pterygota</taxon>
        <taxon>Neoptera</taxon>
        <taxon>Endopterygota</taxon>
        <taxon>Hymenoptera</taxon>
        <taxon>Apocrita</taxon>
        <taxon>Ichneumonoidea</taxon>
        <taxon>Braconidae</taxon>
        <taxon>Aphidiinae</taxon>
        <taxon>Aphidius</taxon>
    </lineage>
</organism>
<dbReference type="Gene3D" id="2.10.25.10">
    <property type="entry name" value="Laminin"/>
    <property type="match status" value="1"/>
</dbReference>
<keyword evidence="2" id="KW-1015">Disulfide bond</keyword>
<dbReference type="Proteomes" id="UP000639338">
    <property type="component" value="Unassembled WGS sequence"/>
</dbReference>
<keyword evidence="1" id="KW-0732">Signal</keyword>
<proteinExistence type="predicted"/>
<evidence type="ECO:0000313" key="5">
    <source>
        <dbReference type="EMBL" id="KAF7992838.1"/>
    </source>
</evidence>
<evidence type="ECO:0000256" key="2">
    <source>
        <dbReference type="ARBA" id="ARBA00023157"/>
    </source>
</evidence>
<dbReference type="AlphaFoldDB" id="A0A835CT26"/>
<sequence>MAIRINVFLYTFSLTTIFLVSGVLEGPNVCVRQENYTVTVNISQQKSYKARQNTWCMVFTLKCSTYKTIVRTVYTTQVLQKQRPVEECCKGYGKTATGDECVPICSQDCKHGSCIAPDSCICEAGYGGSACDTSKYASVTSEPVNLNIDRKESDEEHDYEVPYFYNNDNDYNHLDHARSQNNRKSNYQKILKNSGSSEMTNQNDRTLLNL</sequence>
<dbReference type="OrthoDB" id="18487at2759"/>
<keyword evidence="3" id="KW-1133">Transmembrane helix</keyword>
<feature type="transmembrane region" description="Helical" evidence="3">
    <location>
        <begin position="7"/>
        <end position="24"/>
    </location>
</feature>
<name>A0A835CT26_APHGI</name>
<accession>A0A835CT26</accession>
<evidence type="ECO:0000256" key="3">
    <source>
        <dbReference type="SAM" id="Phobius"/>
    </source>
</evidence>
<protein>
    <recommendedName>
        <fullName evidence="4">EMI domain-containing protein</fullName>
    </recommendedName>
</protein>
<dbReference type="InterPro" id="IPR000742">
    <property type="entry name" value="EGF"/>
</dbReference>
<dbReference type="Pfam" id="PF07546">
    <property type="entry name" value="EMI"/>
    <property type="match status" value="1"/>
</dbReference>
<feature type="domain" description="EMI" evidence="4">
    <location>
        <begin position="26"/>
        <end position="103"/>
    </location>
</feature>
<evidence type="ECO:0000313" key="6">
    <source>
        <dbReference type="Proteomes" id="UP000639338"/>
    </source>
</evidence>
<dbReference type="PROSITE" id="PS51041">
    <property type="entry name" value="EMI"/>
    <property type="match status" value="1"/>
</dbReference>
<keyword evidence="6" id="KW-1185">Reference proteome</keyword>